<keyword evidence="2" id="KW-0812">Transmembrane</keyword>
<evidence type="ECO:0000256" key="2">
    <source>
        <dbReference type="SAM" id="Phobius"/>
    </source>
</evidence>
<feature type="transmembrane region" description="Helical" evidence="2">
    <location>
        <begin position="125"/>
        <end position="145"/>
    </location>
</feature>
<reference evidence="4" key="1">
    <citation type="submission" date="2022-11" db="UniProtKB">
        <authorList>
            <consortium name="WormBaseParasite"/>
        </authorList>
    </citation>
    <scope>IDENTIFICATION</scope>
</reference>
<keyword evidence="2" id="KW-1133">Transmembrane helix</keyword>
<keyword evidence="2" id="KW-0472">Membrane</keyword>
<dbReference type="AlphaFoldDB" id="A0A915NS44"/>
<organism evidence="3 4">
    <name type="scientific">Meloidogyne floridensis</name>
    <dbReference type="NCBI Taxonomy" id="298350"/>
    <lineage>
        <taxon>Eukaryota</taxon>
        <taxon>Metazoa</taxon>
        <taxon>Ecdysozoa</taxon>
        <taxon>Nematoda</taxon>
        <taxon>Chromadorea</taxon>
        <taxon>Rhabditida</taxon>
        <taxon>Tylenchina</taxon>
        <taxon>Tylenchomorpha</taxon>
        <taxon>Tylenchoidea</taxon>
        <taxon>Meloidogynidae</taxon>
        <taxon>Meloidogyninae</taxon>
        <taxon>Meloidogyne</taxon>
    </lineage>
</organism>
<name>A0A915NS44_9BILA</name>
<protein>
    <submittedName>
        <fullName evidence="4">Serpentine receptor class gamma</fullName>
    </submittedName>
</protein>
<feature type="region of interest" description="Disordered" evidence="1">
    <location>
        <begin position="228"/>
        <end position="252"/>
    </location>
</feature>
<evidence type="ECO:0000313" key="4">
    <source>
        <dbReference type="WBParaSite" id="scf7180000419751.g4271"/>
    </source>
</evidence>
<evidence type="ECO:0000256" key="1">
    <source>
        <dbReference type="SAM" id="MobiDB-lite"/>
    </source>
</evidence>
<keyword evidence="3" id="KW-1185">Reference proteome</keyword>
<accession>A0A915NS44</accession>
<evidence type="ECO:0000313" key="3">
    <source>
        <dbReference type="Proteomes" id="UP000887560"/>
    </source>
</evidence>
<feature type="transmembrane region" description="Helical" evidence="2">
    <location>
        <begin position="20"/>
        <end position="41"/>
    </location>
</feature>
<dbReference type="Proteomes" id="UP000887560">
    <property type="component" value="Unplaced"/>
</dbReference>
<feature type="transmembrane region" description="Helical" evidence="2">
    <location>
        <begin position="61"/>
        <end position="81"/>
    </location>
</feature>
<sequence>LVKVPPFFLPPDIPNKPAQLLYISVWALSFAQYQLNIALSLNRFISILLPQIFRHEYTKQFFRFILWPIFLISVGIVIPILQMPVCFRTNIVLNNTENDENESLVKLTGPVFVNQNDLVSVEVKMLFALILMLIANLLYIGYFIFWEIISRLYSQSSFFAEWSLYLIIDFYDMNSPYGILLTSSLVRRSVLPFKLFQNQNAIVPLIGNLRQRQDNRQVPLVENMQRISSSQNLEPPPSLVEPQAATTLSSIS</sequence>
<proteinExistence type="predicted"/>
<dbReference type="WBParaSite" id="scf7180000419751.g4271">
    <property type="protein sequence ID" value="scf7180000419751.g4271"/>
    <property type="gene ID" value="scf7180000419751.g4271"/>
</dbReference>